<evidence type="ECO:0000313" key="1">
    <source>
        <dbReference type="EMBL" id="EHJ46914.1"/>
    </source>
</evidence>
<dbReference type="HOGENOM" id="CLU_2464097_0_0_7"/>
<gene>
    <name evidence="1" type="ORF">DFW101_0898</name>
</gene>
<accession>G7Q5X7</accession>
<dbReference type="Proteomes" id="UP000004662">
    <property type="component" value="Chromosome"/>
</dbReference>
<organism evidence="1 2">
    <name type="scientific">Solidesulfovibrio carbinoliphilus subsp. oakridgensis</name>
    <dbReference type="NCBI Taxonomy" id="694327"/>
    <lineage>
        <taxon>Bacteria</taxon>
        <taxon>Pseudomonadati</taxon>
        <taxon>Thermodesulfobacteriota</taxon>
        <taxon>Desulfovibrionia</taxon>
        <taxon>Desulfovibrionales</taxon>
        <taxon>Desulfovibrionaceae</taxon>
        <taxon>Solidesulfovibrio</taxon>
    </lineage>
</organism>
<sequence>MRSKTYEVKESILRFTIYQHKVWPDMAISMVTPIASERMITVQDWKRYICCQKGNDCRKQVVEVFAVPPGLLPFVVAFEAPCVPDFTH</sequence>
<proteinExistence type="predicted"/>
<reference evidence="2" key="1">
    <citation type="journal article" date="2015" name="Genome Announc.">
        <title>High-Quality Draft Genome Sequence of Desulfovibrio carbinoliphilus FW-101-2B, an Organic Acid-Oxidizing Sulfate-Reducing Bacterium Isolated from Uranium(VI)-Contaminated Groundwater.</title>
        <authorList>
            <person name="Ramsay B.D."/>
            <person name="Hwang C."/>
            <person name="Woo H.L."/>
            <person name="Carroll S.L."/>
            <person name="Lucas S."/>
            <person name="Han J."/>
            <person name="Lapidus A.L."/>
            <person name="Cheng J.F."/>
            <person name="Goodwin L.A."/>
            <person name="Pitluck S."/>
            <person name="Peters L."/>
            <person name="Chertkov O."/>
            <person name="Held B."/>
            <person name="Detter J.C."/>
            <person name="Han C.S."/>
            <person name="Tapia R."/>
            <person name="Land M.L."/>
            <person name="Hauser L.J."/>
            <person name="Kyrpides N.C."/>
            <person name="Ivanova N.N."/>
            <person name="Mikhailova N."/>
            <person name="Pagani I."/>
            <person name="Woyke T."/>
            <person name="Arkin A.P."/>
            <person name="Dehal P."/>
            <person name="Chivian D."/>
            <person name="Criddle C.S."/>
            <person name="Wu W."/>
            <person name="Chakraborty R."/>
            <person name="Hazen T.C."/>
            <person name="Fields M.W."/>
        </authorList>
    </citation>
    <scope>NUCLEOTIDE SEQUENCE [LARGE SCALE GENOMIC DNA]</scope>
    <source>
        <strain evidence="2">FW-101-2B</strain>
    </source>
</reference>
<protein>
    <submittedName>
        <fullName evidence="1">Uncharacterized protein</fullName>
    </submittedName>
</protein>
<evidence type="ECO:0000313" key="2">
    <source>
        <dbReference type="Proteomes" id="UP000004662"/>
    </source>
</evidence>
<name>G7Q5X7_9BACT</name>
<dbReference type="EMBL" id="CM001368">
    <property type="protein sequence ID" value="EHJ46914.1"/>
    <property type="molecule type" value="Genomic_DNA"/>
</dbReference>
<dbReference type="AlphaFoldDB" id="G7Q5X7"/>
<keyword evidence="2" id="KW-1185">Reference proteome</keyword>